<organism evidence="2 3">
    <name type="scientific">Ktedonobacter robiniae</name>
    <dbReference type="NCBI Taxonomy" id="2778365"/>
    <lineage>
        <taxon>Bacteria</taxon>
        <taxon>Bacillati</taxon>
        <taxon>Chloroflexota</taxon>
        <taxon>Ktedonobacteria</taxon>
        <taxon>Ktedonobacterales</taxon>
        <taxon>Ktedonobacteraceae</taxon>
        <taxon>Ktedonobacter</taxon>
    </lineage>
</organism>
<proteinExistence type="predicted"/>
<dbReference type="InterPro" id="IPR000182">
    <property type="entry name" value="GNAT_dom"/>
</dbReference>
<dbReference type="RefSeq" id="WP_201374614.1">
    <property type="nucleotide sequence ID" value="NZ_BNJG01000003.1"/>
</dbReference>
<accession>A0ABQ3UZV1</accession>
<dbReference type="PROSITE" id="PS51186">
    <property type="entry name" value="GNAT"/>
    <property type="match status" value="1"/>
</dbReference>
<dbReference type="EMBL" id="BNJG01000003">
    <property type="protein sequence ID" value="GHO58288.1"/>
    <property type="molecule type" value="Genomic_DNA"/>
</dbReference>
<evidence type="ECO:0000259" key="1">
    <source>
        <dbReference type="PROSITE" id="PS51186"/>
    </source>
</evidence>
<dbReference type="InterPro" id="IPR016181">
    <property type="entry name" value="Acyl_CoA_acyltransferase"/>
</dbReference>
<protein>
    <recommendedName>
        <fullName evidence="1">N-acetyltransferase domain-containing protein</fullName>
    </recommendedName>
</protein>
<dbReference type="Proteomes" id="UP000654345">
    <property type="component" value="Unassembled WGS sequence"/>
</dbReference>
<dbReference type="SUPFAM" id="SSF55729">
    <property type="entry name" value="Acyl-CoA N-acyltransferases (Nat)"/>
    <property type="match status" value="1"/>
</dbReference>
<evidence type="ECO:0000313" key="3">
    <source>
        <dbReference type="Proteomes" id="UP000654345"/>
    </source>
</evidence>
<dbReference type="CDD" id="cd04301">
    <property type="entry name" value="NAT_SF"/>
    <property type="match status" value="1"/>
</dbReference>
<feature type="domain" description="N-acetyltransferase" evidence="1">
    <location>
        <begin position="5"/>
        <end position="143"/>
    </location>
</feature>
<gene>
    <name evidence="2" type="ORF">KSB_67630</name>
</gene>
<dbReference type="Gene3D" id="3.40.630.30">
    <property type="match status" value="1"/>
</dbReference>
<sequence>MSLQLTLRSAHDLSTSEQQIIIDVCTQAYGEDFTTVLAQFPDALHLLAYWENKPASHACWVTRWLQLDGLPLLQTAYVEAVATVPAFQGRGIGSTVMQRVATEIQDYALGGLCAAHEHIGFYQRLGWERWRGPKAIRTVETLIATPDEDVMILRTAKTPSLDVSTTITAEWREGDLW</sequence>
<keyword evidence="3" id="KW-1185">Reference proteome</keyword>
<dbReference type="Pfam" id="PF00583">
    <property type="entry name" value="Acetyltransf_1"/>
    <property type="match status" value="1"/>
</dbReference>
<reference evidence="2 3" key="1">
    <citation type="journal article" date="2021" name="Int. J. Syst. Evol. Microbiol.">
        <title>Reticulibacter mediterranei gen. nov., sp. nov., within the new family Reticulibacteraceae fam. nov., and Ktedonospora formicarum gen. nov., sp. nov., Ktedonobacter robiniae sp. nov., Dictyobacter formicarum sp. nov. and Dictyobacter arantiisoli sp. nov., belonging to the class Ktedonobacteria.</title>
        <authorList>
            <person name="Yabe S."/>
            <person name="Zheng Y."/>
            <person name="Wang C.M."/>
            <person name="Sakai Y."/>
            <person name="Abe K."/>
            <person name="Yokota A."/>
            <person name="Donadio S."/>
            <person name="Cavaletti L."/>
            <person name="Monciardini P."/>
        </authorList>
    </citation>
    <scope>NUCLEOTIDE SEQUENCE [LARGE SCALE GENOMIC DNA]</scope>
    <source>
        <strain evidence="2 3">SOSP1-30</strain>
    </source>
</reference>
<comment type="caution">
    <text evidence="2">The sequence shown here is derived from an EMBL/GenBank/DDBJ whole genome shotgun (WGS) entry which is preliminary data.</text>
</comment>
<name>A0ABQ3UZV1_9CHLR</name>
<evidence type="ECO:0000313" key="2">
    <source>
        <dbReference type="EMBL" id="GHO58288.1"/>
    </source>
</evidence>